<dbReference type="PANTHER" id="PTHR30231:SF41">
    <property type="entry name" value="DNA POLYMERASE III SUBUNIT EPSILON"/>
    <property type="match status" value="1"/>
</dbReference>
<keyword evidence="3" id="KW-1185">Reference proteome</keyword>
<proteinExistence type="predicted"/>
<organism evidence="2 3">
    <name type="scientific">Sphingomonas palmae</name>
    <dbReference type="NCBI Taxonomy" id="1855283"/>
    <lineage>
        <taxon>Bacteria</taxon>
        <taxon>Pseudomonadati</taxon>
        <taxon>Pseudomonadota</taxon>
        <taxon>Alphaproteobacteria</taxon>
        <taxon>Sphingomonadales</taxon>
        <taxon>Sphingomonadaceae</taxon>
        <taxon>Sphingomonas</taxon>
    </lineage>
</organism>
<dbReference type="SMART" id="SM00479">
    <property type="entry name" value="EXOIII"/>
    <property type="match status" value="1"/>
</dbReference>
<evidence type="ECO:0000259" key="1">
    <source>
        <dbReference type="SMART" id="SM00479"/>
    </source>
</evidence>
<reference evidence="3" key="1">
    <citation type="submission" date="2016-10" db="EMBL/GenBank/DDBJ databases">
        <authorList>
            <person name="Varghese N."/>
            <person name="Submissions S."/>
        </authorList>
    </citation>
    <scope>NUCLEOTIDE SEQUENCE [LARGE SCALE GENOMIC DNA]</scope>
    <source>
        <strain evidence="3">JS21-1</strain>
    </source>
</reference>
<dbReference type="PANTHER" id="PTHR30231">
    <property type="entry name" value="DNA POLYMERASE III SUBUNIT EPSILON"/>
    <property type="match status" value="1"/>
</dbReference>
<sequence>MVVFARLNAHLSFVSTFTTRPRPQPQIVRVIDLETTGSAPPAHAVCEVGWQDVALGEDGRWELYGEGGNILVNPGRLMPPVTQAIHHIRDEDVADAPYWHDVARQVLDPYPRRVALAAHRAAFEEQFCTPAFTRNADWICTWKCALRLWPDSPSFSNQVLRYWRKPYGLEHERGLPAHRAFPDAYVTAHHVRDQLNEASVAQLVEWSNEPGLLPRVRYGPDRGKEWREIEEESLVKFMTDRDPDIRFTAETEMARRRGGGHVGRATAQELLL</sequence>
<protein>
    <submittedName>
        <fullName evidence="2">Exodeoxyribonuclease X</fullName>
    </submittedName>
</protein>
<dbReference type="Pfam" id="PF00929">
    <property type="entry name" value="RNase_T"/>
    <property type="match status" value="1"/>
</dbReference>
<dbReference type="RefSeq" id="WP_425440961.1">
    <property type="nucleotide sequence ID" value="NZ_FNZZ01000001.1"/>
</dbReference>
<dbReference type="EMBL" id="FNZZ01000001">
    <property type="protein sequence ID" value="SEK66290.1"/>
    <property type="molecule type" value="Genomic_DNA"/>
</dbReference>
<dbReference type="STRING" id="1855283.SAMN05216382_0878"/>
<dbReference type="GO" id="GO:0045004">
    <property type="term" value="P:DNA replication proofreading"/>
    <property type="evidence" value="ECO:0007669"/>
    <property type="project" value="TreeGrafter"/>
</dbReference>
<name>A0A1H7IXA4_9SPHN</name>
<dbReference type="AlphaFoldDB" id="A0A1H7IXA4"/>
<feature type="domain" description="Exonuclease" evidence="1">
    <location>
        <begin position="27"/>
        <end position="200"/>
    </location>
</feature>
<dbReference type="SUPFAM" id="SSF53098">
    <property type="entry name" value="Ribonuclease H-like"/>
    <property type="match status" value="1"/>
</dbReference>
<dbReference type="GO" id="GO:0008408">
    <property type="term" value="F:3'-5' exonuclease activity"/>
    <property type="evidence" value="ECO:0007669"/>
    <property type="project" value="TreeGrafter"/>
</dbReference>
<evidence type="ECO:0000313" key="2">
    <source>
        <dbReference type="EMBL" id="SEK66290.1"/>
    </source>
</evidence>
<dbReference type="CDD" id="cd06127">
    <property type="entry name" value="DEDDh"/>
    <property type="match status" value="1"/>
</dbReference>
<dbReference type="InterPro" id="IPR012337">
    <property type="entry name" value="RNaseH-like_sf"/>
</dbReference>
<evidence type="ECO:0000313" key="3">
    <source>
        <dbReference type="Proteomes" id="UP000199214"/>
    </source>
</evidence>
<accession>A0A1H7IXA4</accession>
<dbReference type="InterPro" id="IPR013520">
    <property type="entry name" value="Ribonucl_H"/>
</dbReference>
<dbReference type="InterPro" id="IPR036397">
    <property type="entry name" value="RNaseH_sf"/>
</dbReference>
<dbReference type="Proteomes" id="UP000199214">
    <property type="component" value="Unassembled WGS sequence"/>
</dbReference>
<dbReference type="GO" id="GO:0005829">
    <property type="term" value="C:cytosol"/>
    <property type="evidence" value="ECO:0007669"/>
    <property type="project" value="TreeGrafter"/>
</dbReference>
<dbReference type="Gene3D" id="3.30.420.10">
    <property type="entry name" value="Ribonuclease H-like superfamily/Ribonuclease H"/>
    <property type="match status" value="1"/>
</dbReference>
<dbReference type="GO" id="GO:0003676">
    <property type="term" value="F:nucleic acid binding"/>
    <property type="evidence" value="ECO:0007669"/>
    <property type="project" value="InterPro"/>
</dbReference>
<gene>
    <name evidence="2" type="ORF">SAMN05216382_0878</name>
</gene>